<feature type="domain" description="WRKY" evidence="8">
    <location>
        <begin position="261"/>
        <end position="325"/>
    </location>
</feature>
<dbReference type="FunFam" id="2.20.25.80:FF:000001">
    <property type="entry name" value="WRKY transcription factor 33"/>
    <property type="match status" value="1"/>
</dbReference>
<dbReference type="GO" id="GO:0003700">
    <property type="term" value="F:DNA-binding transcription factor activity"/>
    <property type="evidence" value="ECO:0007669"/>
    <property type="project" value="InterPro"/>
</dbReference>
<dbReference type="InterPro" id="IPR036576">
    <property type="entry name" value="WRKY_dom_sf"/>
</dbReference>
<keyword evidence="4" id="KW-0238">DNA-binding</keyword>
<name>A0AAP0R7B4_LIQFO</name>
<keyword evidence="2" id="KW-0677">Repeat</keyword>
<feature type="compositionally biased region" description="Basic and acidic residues" evidence="7">
    <location>
        <begin position="41"/>
        <end position="54"/>
    </location>
</feature>
<evidence type="ECO:0000256" key="6">
    <source>
        <dbReference type="ARBA" id="ARBA00023242"/>
    </source>
</evidence>
<dbReference type="InterPro" id="IPR044810">
    <property type="entry name" value="WRKY_plant"/>
</dbReference>
<protein>
    <recommendedName>
        <fullName evidence="8">WRKY domain-containing protein</fullName>
    </recommendedName>
</protein>
<organism evidence="9 10">
    <name type="scientific">Liquidambar formosana</name>
    <name type="common">Formosan gum</name>
    <dbReference type="NCBI Taxonomy" id="63359"/>
    <lineage>
        <taxon>Eukaryota</taxon>
        <taxon>Viridiplantae</taxon>
        <taxon>Streptophyta</taxon>
        <taxon>Embryophyta</taxon>
        <taxon>Tracheophyta</taxon>
        <taxon>Spermatophyta</taxon>
        <taxon>Magnoliopsida</taxon>
        <taxon>eudicotyledons</taxon>
        <taxon>Gunneridae</taxon>
        <taxon>Pentapetalae</taxon>
        <taxon>Saxifragales</taxon>
        <taxon>Altingiaceae</taxon>
        <taxon>Liquidambar</taxon>
    </lineage>
</organism>
<feature type="compositionally biased region" description="Polar residues" evidence="7">
    <location>
        <begin position="357"/>
        <end position="368"/>
    </location>
</feature>
<proteinExistence type="predicted"/>
<feature type="compositionally biased region" description="Basic and acidic residues" evidence="7">
    <location>
        <begin position="339"/>
        <end position="355"/>
    </location>
</feature>
<dbReference type="InterPro" id="IPR003657">
    <property type="entry name" value="WRKY_dom"/>
</dbReference>
<dbReference type="Pfam" id="PF03106">
    <property type="entry name" value="WRKY"/>
    <property type="match status" value="2"/>
</dbReference>
<evidence type="ECO:0000313" key="9">
    <source>
        <dbReference type="EMBL" id="KAK9268201.1"/>
    </source>
</evidence>
<sequence>MNQNAQSDAPNSHTVASGTEFGSSNGANGAIHESTAISNGDDPRSNDSYTKPDSRVFYGSNVSRYKLMSPAKLPISRSPCLTIPPGVSPSSLLDSPVLLSNVKVEPSPTTGSLQKTQIMHSTIGSVTLLSITDNSRSNIHDERNVSHFESKPHVRSSVRSGLSSMEAQASAGSSFQQCEPFVGVQDQGQPQSLVSSPSVEYQQGTTSSCDLDLSATAPNPPVHVVTSSVDLPTDRLQQSQGFDIAVQATLSDHKEASLSIPAEKLSDDGYNWRKYGQKHVKGSEFPRSYYKCTHPNCQVKKQLERSHDGKITEIIYKGRHDHPKPQPRRRFAVGPVLSIHDENLEKITNTEDKTPNAHGQTSYINEPDNTPELPPVTASDDDHDDDGDDDDGPDSKRRKQDLGGVDVIPLVKPTREPRVVVQTTSEVDILDDGYRWRKYGQKVVKGNPNPRSYYKCTNAGCPVRKHVERASHDPKAVITTYEGKHNHDVPAARTSSHDTAGPSVYTTSTDAILGSRLEETDTVSLDLGVGISSSPESRSNEKLQKMESEPDRTQIRIGSSDCSKVLQGTPASAYYRLLNGAVNRYEIRENQGEAFSFVTPPLNLSSNPYPQSMGSLLMGP</sequence>
<dbReference type="Gene3D" id="2.20.25.80">
    <property type="entry name" value="WRKY domain"/>
    <property type="match status" value="2"/>
</dbReference>
<feature type="region of interest" description="Disordered" evidence="7">
    <location>
        <begin position="1"/>
        <end position="55"/>
    </location>
</feature>
<dbReference type="SUPFAM" id="SSF118290">
    <property type="entry name" value="WRKY DNA-binding domain"/>
    <property type="match status" value="2"/>
</dbReference>
<dbReference type="EMBL" id="JBBPBK010000016">
    <property type="protein sequence ID" value="KAK9268201.1"/>
    <property type="molecule type" value="Genomic_DNA"/>
</dbReference>
<feature type="region of interest" description="Disordered" evidence="7">
    <location>
        <begin position="529"/>
        <end position="551"/>
    </location>
</feature>
<dbReference type="AlphaFoldDB" id="A0AAP0R7B4"/>
<dbReference type="PANTHER" id="PTHR31221">
    <property type="entry name" value="WRKY TRANSCRIPTION FACTOR PROTEIN 1-RELATED"/>
    <property type="match status" value="1"/>
</dbReference>
<feature type="compositionally biased region" description="Polar residues" evidence="7">
    <location>
        <begin position="1"/>
        <end position="27"/>
    </location>
</feature>
<evidence type="ECO:0000256" key="4">
    <source>
        <dbReference type="ARBA" id="ARBA00023125"/>
    </source>
</evidence>
<keyword evidence="6" id="KW-0539">Nucleus</keyword>
<gene>
    <name evidence="9" type="ORF">L1049_010644</name>
</gene>
<evidence type="ECO:0000256" key="2">
    <source>
        <dbReference type="ARBA" id="ARBA00022737"/>
    </source>
</evidence>
<evidence type="ECO:0000259" key="8">
    <source>
        <dbReference type="PROSITE" id="PS50811"/>
    </source>
</evidence>
<feature type="compositionally biased region" description="Basic residues" evidence="7">
    <location>
        <begin position="317"/>
        <end position="331"/>
    </location>
</feature>
<evidence type="ECO:0000256" key="5">
    <source>
        <dbReference type="ARBA" id="ARBA00023163"/>
    </source>
</evidence>
<feature type="compositionally biased region" description="Acidic residues" evidence="7">
    <location>
        <begin position="379"/>
        <end position="392"/>
    </location>
</feature>
<feature type="domain" description="WRKY" evidence="8">
    <location>
        <begin position="425"/>
        <end position="490"/>
    </location>
</feature>
<comment type="caution">
    <text evidence="9">The sequence shown here is derived from an EMBL/GenBank/DDBJ whole genome shotgun (WGS) entry which is preliminary data.</text>
</comment>
<evidence type="ECO:0000256" key="3">
    <source>
        <dbReference type="ARBA" id="ARBA00023015"/>
    </source>
</evidence>
<evidence type="ECO:0000256" key="7">
    <source>
        <dbReference type="SAM" id="MobiDB-lite"/>
    </source>
</evidence>
<keyword evidence="3" id="KW-0805">Transcription regulation</keyword>
<keyword evidence="5" id="KW-0804">Transcription</keyword>
<dbReference type="Proteomes" id="UP001415857">
    <property type="component" value="Unassembled WGS sequence"/>
</dbReference>
<accession>A0AAP0R7B4</accession>
<evidence type="ECO:0000256" key="1">
    <source>
        <dbReference type="ARBA" id="ARBA00004123"/>
    </source>
</evidence>
<reference evidence="9 10" key="1">
    <citation type="journal article" date="2024" name="Plant J.">
        <title>Genome sequences and population genomics reveal climatic adaptation and genomic divergence between two closely related sweetgum species.</title>
        <authorList>
            <person name="Xu W.Q."/>
            <person name="Ren C.Q."/>
            <person name="Zhang X.Y."/>
            <person name="Comes H.P."/>
            <person name="Liu X.H."/>
            <person name="Li Y.G."/>
            <person name="Kettle C.J."/>
            <person name="Jalonen R."/>
            <person name="Gaisberger H."/>
            <person name="Ma Y.Z."/>
            <person name="Qiu Y.X."/>
        </authorList>
    </citation>
    <scope>NUCLEOTIDE SEQUENCE [LARGE SCALE GENOMIC DNA]</scope>
    <source>
        <strain evidence="9">Hangzhou</strain>
    </source>
</reference>
<comment type="subcellular location">
    <subcellularLocation>
        <location evidence="1">Nucleus</location>
    </subcellularLocation>
</comment>
<keyword evidence="10" id="KW-1185">Reference proteome</keyword>
<dbReference type="FunFam" id="2.20.25.80:FF:000006">
    <property type="entry name" value="WRKY transcription factor"/>
    <property type="match status" value="1"/>
</dbReference>
<dbReference type="SMART" id="SM00774">
    <property type="entry name" value="WRKY"/>
    <property type="match status" value="2"/>
</dbReference>
<dbReference type="GO" id="GO:0043565">
    <property type="term" value="F:sequence-specific DNA binding"/>
    <property type="evidence" value="ECO:0007669"/>
    <property type="project" value="InterPro"/>
</dbReference>
<feature type="compositionally biased region" description="Basic and acidic residues" evidence="7">
    <location>
        <begin position="538"/>
        <end position="551"/>
    </location>
</feature>
<dbReference type="GO" id="GO:0005634">
    <property type="term" value="C:nucleus"/>
    <property type="evidence" value="ECO:0007669"/>
    <property type="project" value="UniProtKB-SubCell"/>
</dbReference>
<feature type="region of interest" description="Disordered" evidence="7">
    <location>
        <begin position="316"/>
        <end position="406"/>
    </location>
</feature>
<dbReference type="PANTHER" id="PTHR31221:SF193">
    <property type="entry name" value="WRKY TRANSCRIPTION FACTOR PROTEIN 1-RELATED"/>
    <property type="match status" value="1"/>
</dbReference>
<evidence type="ECO:0000313" key="10">
    <source>
        <dbReference type="Proteomes" id="UP001415857"/>
    </source>
</evidence>
<dbReference type="PROSITE" id="PS50811">
    <property type="entry name" value="WRKY"/>
    <property type="match status" value="2"/>
</dbReference>